<keyword evidence="1" id="KW-0433">Leucine-rich repeat</keyword>
<feature type="compositionally biased region" description="Basic and acidic residues" evidence="3">
    <location>
        <begin position="606"/>
        <end position="616"/>
    </location>
</feature>
<feature type="compositionally biased region" description="Low complexity" evidence="3">
    <location>
        <begin position="26"/>
        <end position="42"/>
    </location>
</feature>
<feature type="compositionally biased region" description="Polar residues" evidence="3">
    <location>
        <begin position="385"/>
        <end position="396"/>
    </location>
</feature>
<dbReference type="Pfam" id="PF10428">
    <property type="entry name" value="SOG2"/>
    <property type="match status" value="1"/>
</dbReference>
<name>A0A511KBK8_RHOTO</name>
<evidence type="ECO:0000256" key="2">
    <source>
        <dbReference type="ARBA" id="ARBA00022737"/>
    </source>
</evidence>
<dbReference type="Pfam" id="PF13855">
    <property type="entry name" value="LRR_8"/>
    <property type="match status" value="1"/>
</dbReference>
<reference evidence="4 5" key="1">
    <citation type="submission" date="2019-07" db="EMBL/GenBank/DDBJ databases">
        <title>Rhodotorula toruloides NBRC10032 genome sequencing.</title>
        <authorList>
            <person name="Shida Y."/>
            <person name="Takaku H."/>
            <person name="Ogasawara W."/>
            <person name="Mori K."/>
        </authorList>
    </citation>
    <scope>NUCLEOTIDE SEQUENCE [LARGE SCALE GENOMIC DNA]</scope>
    <source>
        <strain evidence="4 5">NBRC10032</strain>
    </source>
</reference>
<dbReference type="PANTHER" id="PTHR48051">
    <property type="match status" value="1"/>
</dbReference>
<evidence type="ECO:0000313" key="4">
    <source>
        <dbReference type="EMBL" id="GEM07751.1"/>
    </source>
</evidence>
<feature type="compositionally biased region" description="Basic residues" evidence="3">
    <location>
        <begin position="1052"/>
        <end position="1062"/>
    </location>
</feature>
<feature type="region of interest" description="Disordered" evidence="3">
    <location>
        <begin position="745"/>
        <end position="827"/>
    </location>
</feature>
<feature type="region of interest" description="Disordered" evidence="3">
    <location>
        <begin position="606"/>
        <end position="721"/>
    </location>
</feature>
<feature type="compositionally biased region" description="Low complexity" evidence="3">
    <location>
        <begin position="410"/>
        <end position="425"/>
    </location>
</feature>
<evidence type="ECO:0000313" key="5">
    <source>
        <dbReference type="Proteomes" id="UP000321518"/>
    </source>
</evidence>
<feature type="compositionally biased region" description="Low complexity" evidence="3">
    <location>
        <begin position="348"/>
        <end position="364"/>
    </location>
</feature>
<dbReference type="InterPro" id="IPR050216">
    <property type="entry name" value="LRR_domain-containing"/>
</dbReference>
<dbReference type="PANTHER" id="PTHR48051:SF1">
    <property type="entry name" value="RAS SUPPRESSOR PROTEIN 1"/>
    <property type="match status" value="1"/>
</dbReference>
<feature type="region of interest" description="Disordered" evidence="3">
    <location>
        <begin position="1032"/>
        <end position="1143"/>
    </location>
</feature>
<organism evidence="4 5">
    <name type="scientific">Rhodotorula toruloides</name>
    <name type="common">Yeast</name>
    <name type="synonym">Rhodosporidium toruloides</name>
    <dbReference type="NCBI Taxonomy" id="5286"/>
    <lineage>
        <taxon>Eukaryota</taxon>
        <taxon>Fungi</taxon>
        <taxon>Dikarya</taxon>
        <taxon>Basidiomycota</taxon>
        <taxon>Pucciniomycotina</taxon>
        <taxon>Microbotryomycetes</taxon>
        <taxon>Sporidiobolales</taxon>
        <taxon>Sporidiobolaceae</taxon>
        <taxon>Rhodotorula</taxon>
    </lineage>
</organism>
<sequence length="1406" mass="149697">MSYHSHTLSSPRSASSHAFHPNRSDAPASSPSVSPTTTTTSARFNAALASMPSRHASQTSVSSVASDTSLGFLGPRDSMLPADDSAFVALRRELSATEPLDGLGVSEEERLVPGRYSKPGRFYDEPEQVDTLRGRPSHVAGRPDEQQDVETLGRPASIEVDSSMSFLLSPPPAALDMATPNNPKGRERRPGDRSFPAPLLLKSDRSYSSGGGSGNQASSPYFPPTAPLSIPRRPSTSTSIGGSSSTSVSPAGPPGRDWSSRREGTGQSSSSGESSRSALPYQRHRHQQSSNSSLSHGSYLPYNSSYSYEPRQLAPSSSSTPPSSSSSRPGTQPSQSSENIVSAPPPSFSTSSTTPPGTSSEPPISSQALLLHVLALRSAASPMALSQSQGPLSRSGTPLAAGAPSHQRIRSAGSAAGEAEETTAAADDRGAARQSTYHGGPKLDTVDLSHKRIAEVPVEVVEELKDEVEKLALGYNLLKDLPPHFIELGSRLKYLNIRLCSMPSIEILDISRNKIRKLPANPGTLVNLKVLSIAKNRIKRLPVWFTTMSHLKVLKLDHNPLEWPPRDVATFSPSVAGQPISKQEEADEMQRWLPALMAWMRDHQDGEVQRIQEKEREKRRRPSLAMASEDERQSSEGRLPRTTRLPTSGSAHMPQNSLTAILEPVTPLRIPSTSPSSSYAHLAPDSLDADPSARHSRNASHSTAQAGNLTPITSLRAKKSLPDLRQSHADILAERRTGSTFDMAAEPALPSHNDLPRGVPDGNGRPPIARSFSARLTMTSDDKDASATSDTTATHARPNPVVRSESARPTIGSAADPANARRQGNLAPGRLVLQVEADSVGRVKRSDVSRPTPVESERSSGAYFRRMSMLPVSTISKTVPLALLQFADAIRGILFSLSQVFSALRQFVVFAAQDRLPPPVARIMSIADTTMTALINALDRFDSVSRRGTPPPPVICDVFSSCRDSVDAFGELVTAIQPQLASLTVSADLRYTRTLLLMLYGAVGEIANSWSAVAPLITDIDDPSLATLVLQPPTPSPTIEPSVQIEPGPRLTRQRSVTRRHAGSFSVEDVQLGANLPPADIPPVPSLPGGPLVLEEGDSANEASGGNTLRARPPMSAKSSISSSASFSTSRAGPPPPLAMPPQLGYEAMAQKAFEHPITPGGMGLFDRAGDSRATSRQNSFSASVPPVPAIPSGAGAAMPASYHPHRVSRPVSTLNADETFVDQADSTISIASDVYGMLLDSFEDPAMSQEFADIDSRRMEELVDLCKAGHGTTQRLRRAVERVRGNDGRGRLKFTTSDARKLGDASFDFVQNVIRSAKLIKSISQDFPFPLQMREAVGQLTLGTREFARLLSHAQTSFRPSQVVAREEKAAGSANGGAAGDPESSDIKAGGAGRAGTGVSPGGAG</sequence>
<feature type="region of interest" description="Disordered" evidence="3">
    <location>
        <begin position="385"/>
        <end position="444"/>
    </location>
</feature>
<dbReference type="Proteomes" id="UP000321518">
    <property type="component" value="Unassembled WGS sequence"/>
</dbReference>
<dbReference type="InterPro" id="IPR001611">
    <property type="entry name" value="Leu-rich_rpt"/>
</dbReference>
<dbReference type="GO" id="GO:0005737">
    <property type="term" value="C:cytoplasm"/>
    <property type="evidence" value="ECO:0007669"/>
    <property type="project" value="TreeGrafter"/>
</dbReference>
<evidence type="ECO:0000256" key="3">
    <source>
        <dbReference type="SAM" id="MobiDB-lite"/>
    </source>
</evidence>
<feature type="region of interest" description="Disordered" evidence="3">
    <location>
        <begin position="1157"/>
        <end position="1187"/>
    </location>
</feature>
<evidence type="ECO:0000256" key="1">
    <source>
        <dbReference type="ARBA" id="ARBA00022614"/>
    </source>
</evidence>
<gene>
    <name evidence="4" type="ORF">Rt10032_c04g1768</name>
</gene>
<dbReference type="SUPFAM" id="SSF52075">
    <property type="entry name" value="Outer arm dynein light chain 1"/>
    <property type="match status" value="1"/>
</dbReference>
<accession>A0A511KBK8</accession>
<feature type="compositionally biased region" description="Low complexity" evidence="3">
    <location>
        <begin position="234"/>
        <end position="250"/>
    </location>
</feature>
<protein>
    <submittedName>
        <fullName evidence="4">RAM signaling pathway, SOG2</fullName>
    </submittedName>
</protein>
<dbReference type="Gene3D" id="3.80.10.10">
    <property type="entry name" value="Ribonuclease Inhibitor"/>
    <property type="match status" value="1"/>
</dbReference>
<keyword evidence="2" id="KW-0677">Repeat</keyword>
<comment type="caution">
    <text evidence="4">The sequence shown here is derived from an EMBL/GenBank/DDBJ whole genome shotgun (WGS) entry which is preliminary data.</text>
</comment>
<feature type="compositionally biased region" description="Pro residues" evidence="3">
    <location>
        <begin position="1079"/>
        <end position="1088"/>
    </location>
</feature>
<feature type="compositionally biased region" description="Polar residues" evidence="3">
    <location>
        <begin position="644"/>
        <end position="659"/>
    </location>
</feature>
<feature type="compositionally biased region" description="Polar residues" evidence="3">
    <location>
        <begin position="1"/>
        <end position="16"/>
    </location>
</feature>
<feature type="compositionally biased region" description="Low complexity" evidence="3">
    <location>
        <begin position="288"/>
        <end position="298"/>
    </location>
</feature>
<dbReference type="InterPro" id="IPR019487">
    <property type="entry name" value="RAM_signalling_pathway_SOG2"/>
</dbReference>
<dbReference type="InterPro" id="IPR032675">
    <property type="entry name" value="LRR_dom_sf"/>
</dbReference>
<feature type="region of interest" description="Disordered" evidence="3">
    <location>
        <begin position="111"/>
        <end position="364"/>
    </location>
</feature>
<proteinExistence type="predicted"/>
<feature type="compositionally biased region" description="Basic and acidic residues" evidence="3">
    <location>
        <begin position="629"/>
        <end position="639"/>
    </location>
</feature>
<feature type="compositionally biased region" description="Low complexity" evidence="3">
    <location>
        <begin position="265"/>
        <end position="277"/>
    </location>
</feature>
<dbReference type="EMBL" id="BJWK01000004">
    <property type="protein sequence ID" value="GEM07751.1"/>
    <property type="molecule type" value="Genomic_DNA"/>
</dbReference>
<dbReference type="OrthoDB" id="1394818at2759"/>
<feature type="compositionally biased region" description="Gly residues" evidence="3">
    <location>
        <begin position="1391"/>
        <end position="1406"/>
    </location>
</feature>
<feature type="compositionally biased region" description="Low complexity" evidence="3">
    <location>
        <begin position="1116"/>
        <end position="1132"/>
    </location>
</feature>
<feature type="compositionally biased region" description="Polar residues" evidence="3">
    <location>
        <begin position="699"/>
        <end position="713"/>
    </location>
</feature>
<feature type="region of interest" description="Disordered" evidence="3">
    <location>
        <begin position="1"/>
        <end position="44"/>
    </location>
</feature>
<feature type="compositionally biased region" description="Low complexity" evidence="3">
    <location>
        <begin position="315"/>
        <end position="337"/>
    </location>
</feature>
<feature type="region of interest" description="Disordered" evidence="3">
    <location>
        <begin position="1362"/>
        <end position="1406"/>
    </location>
</feature>